<protein>
    <recommendedName>
        <fullName evidence="5">Secreted protein</fullName>
    </recommendedName>
</protein>
<dbReference type="PROSITE" id="PS51257">
    <property type="entry name" value="PROKAR_LIPOPROTEIN"/>
    <property type="match status" value="1"/>
</dbReference>
<name>A0A1B2AAU5_9SPHN</name>
<evidence type="ECO:0000256" key="1">
    <source>
        <dbReference type="SAM" id="MobiDB-lite"/>
    </source>
</evidence>
<accession>A0A1B2AAU5</accession>
<feature type="region of interest" description="Disordered" evidence="1">
    <location>
        <begin position="16"/>
        <end position="67"/>
    </location>
</feature>
<dbReference type="PATRIC" id="fig|692370.5.peg.707"/>
<sequence>MTRLFLAASPILLLAACSPNSSREETGDRIPAQSEPAPKPTGLPSEGPTPAGPTPAGPTAGATPDRAAPGRVQVYSSLENCRVVRQVRVEMPLIETECRTPSPFDLRITDSDARQSMTLVDPAGTAHRLATNRIGGGGFSSFGKTAEWRGDDVSAVNGHFEPDSLIVRFEVAEAPYPAPPTSHLLVVKLGRTPCIVAKIAPGPGQNESARAAADDPGACLAA</sequence>
<proteinExistence type="predicted"/>
<gene>
    <name evidence="3" type="ORF">A6F68_00695</name>
</gene>
<evidence type="ECO:0000313" key="4">
    <source>
        <dbReference type="Proteomes" id="UP000092932"/>
    </source>
</evidence>
<dbReference type="RefSeq" id="WP_157096630.1">
    <property type="nucleotide sequence ID" value="NZ_CP016591.1"/>
</dbReference>
<keyword evidence="4" id="KW-1185">Reference proteome</keyword>
<dbReference type="OrthoDB" id="7428060at2"/>
<evidence type="ECO:0008006" key="5">
    <source>
        <dbReference type="Google" id="ProtNLM"/>
    </source>
</evidence>
<feature type="chain" id="PRO_5008533944" description="Secreted protein" evidence="2">
    <location>
        <begin position="24"/>
        <end position="222"/>
    </location>
</feature>
<dbReference type="EMBL" id="CP016591">
    <property type="protein sequence ID" value="ANY19224.1"/>
    <property type="molecule type" value="Genomic_DNA"/>
</dbReference>
<evidence type="ECO:0000313" key="3">
    <source>
        <dbReference type="EMBL" id="ANY19224.1"/>
    </source>
</evidence>
<feature type="signal peptide" evidence="2">
    <location>
        <begin position="1"/>
        <end position="23"/>
    </location>
</feature>
<keyword evidence="2" id="KW-0732">Signal</keyword>
<organism evidence="3 4">
    <name type="scientific">Tsuneonella dongtanensis</name>
    <dbReference type="NCBI Taxonomy" id="692370"/>
    <lineage>
        <taxon>Bacteria</taxon>
        <taxon>Pseudomonadati</taxon>
        <taxon>Pseudomonadota</taxon>
        <taxon>Alphaproteobacteria</taxon>
        <taxon>Sphingomonadales</taxon>
        <taxon>Erythrobacteraceae</taxon>
        <taxon>Tsuneonella</taxon>
    </lineage>
</organism>
<dbReference type="AlphaFoldDB" id="A0A1B2AAU5"/>
<dbReference type="Proteomes" id="UP000092932">
    <property type="component" value="Chromosome"/>
</dbReference>
<evidence type="ECO:0000256" key="2">
    <source>
        <dbReference type="SAM" id="SignalP"/>
    </source>
</evidence>
<dbReference type="STRING" id="692370.A6F68_00695"/>
<reference evidence="3 4" key="1">
    <citation type="submission" date="2016-07" db="EMBL/GenBank/DDBJ databases">
        <title>Complete genome sequence of Altererythrobacter dongtanensis KCTC 22672, a type strain with esterase isolated from tidal flat.</title>
        <authorList>
            <person name="Cheng H."/>
            <person name="Wu Y.-H."/>
            <person name="Zhou P."/>
            <person name="Huo Y.-Y."/>
            <person name="Wang C.-S."/>
            <person name="Xu X.-W."/>
        </authorList>
    </citation>
    <scope>NUCLEOTIDE SEQUENCE [LARGE SCALE GENOMIC DNA]</scope>
    <source>
        <strain evidence="3 4">KCTC 22672</strain>
    </source>
</reference>
<dbReference type="KEGG" id="ado:A6F68_00695"/>